<accession>A0A0B1Q4R5</accession>
<sequence>MTLFVVNIVLALVWVVVTATFSLANLLFGFFLSAFTLGLIREQIGTGGYLRRGQRVASLFLYLVSEIFLSAWRVAVSALKPKLDLKPGVFVYRMMVDRDYEIAMLAGLVGLTPGSLVLDVSEDHSTLYVHALDCTDPDAERRRIARGFERKLLEALR</sequence>
<dbReference type="InterPro" id="IPR002758">
    <property type="entry name" value="Cation_antiport_E"/>
</dbReference>
<evidence type="ECO:0000256" key="2">
    <source>
        <dbReference type="ARBA" id="ARBA00006228"/>
    </source>
</evidence>
<dbReference type="PANTHER" id="PTHR34584:SF1">
    <property type="entry name" value="NA(+)_H(+) ANTIPORTER SUBUNIT E1"/>
    <property type="match status" value="1"/>
</dbReference>
<protein>
    <submittedName>
        <fullName evidence="8">Cation:proton antiporter</fullName>
    </submittedName>
</protein>
<dbReference type="GO" id="GO:0008324">
    <property type="term" value="F:monoatomic cation transmembrane transporter activity"/>
    <property type="evidence" value="ECO:0007669"/>
    <property type="project" value="InterPro"/>
</dbReference>
<dbReference type="STRING" id="370622.LA66_04265"/>
<evidence type="ECO:0000256" key="7">
    <source>
        <dbReference type="SAM" id="Phobius"/>
    </source>
</evidence>
<feature type="transmembrane region" description="Helical" evidence="7">
    <location>
        <begin position="59"/>
        <end position="80"/>
    </location>
</feature>
<evidence type="ECO:0000256" key="1">
    <source>
        <dbReference type="ARBA" id="ARBA00004651"/>
    </source>
</evidence>
<evidence type="ECO:0000313" key="8">
    <source>
        <dbReference type="EMBL" id="KHJ55848.1"/>
    </source>
</evidence>
<name>A0A0B1Q4R5_9HYPH</name>
<keyword evidence="4 7" id="KW-0812">Transmembrane</keyword>
<keyword evidence="6 7" id="KW-0472">Membrane</keyword>
<dbReference type="OrthoDB" id="9807187at2"/>
<evidence type="ECO:0000313" key="9">
    <source>
        <dbReference type="Proteomes" id="UP000030826"/>
    </source>
</evidence>
<dbReference type="GO" id="GO:0005886">
    <property type="term" value="C:plasma membrane"/>
    <property type="evidence" value="ECO:0007669"/>
    <property type="project" value="UniProtKB-SubCell"/>
</dbReference>
<reference evidence="8 9" key="1">
    <citation type="submission" date="2014-09" db="EMBL/GenBank/DDBJ databases">
        <title>Isolation and characterization of Aurantimonas altamirensis ON-56566 from clinical sample following a dog bite.</title>
        <authorList>
            <person name="Eshaghi A."/>
            <person name="Li A."/>
            <person name="Shahinas D."/>
            <person name="Bahn P."/>
            <person name="Kus J.V."/>
            <person name="Patel S.N."/>
        </authorList>
    </citation>
    <scope>NUCLEOTIDE SEQUENCE [LARGE SCALE GENOMIC DNA]</scope>
    <source>
        <strain evidence="8 9">ON-56566</strain>
    </source>
</reference>
<dbReference type="NCBIfam" id="NF006519">
    <property type="entry name" value="PRK08965.1-3"/>
    <property type="match status" value="1"/>
</dbReference>
<dbReference type="AlphaFoldDB" id="A0A0B1Q4R5"/>
<dbReference type="PIRSF" id="PIRSF019239">
    <property type="entry name" value="MrpE"/>
    <property type="match status" value="1"/>
</dbReference>
<dbReference type="RefSeq" id="WP_039188891.1">
    <property type="nucleotide sequence ID" value="NZ_JRFJ01000001.1"/>
</dbReference>
<keyword evidence="3" id="KW-1003">Cell membrane</keyword>
<comment type="subcellular location">
    <subcellularLocation>
        <location evidence="1">Cell membrane</location>
        <topology evidence="1">Multi-pass membrane protein</topology>
    </subcellularLocation>
</comment>
<evidence type="ECO:0000256" key="4">
    <source>
        <dbReference type="ARBA" id="ARBA00022692"/>
    </source>
</evidence>
<comment type="caution">
    <text evidence="8">The sequence shown here is derived from an EMBL/GenBank/DDBJ whole genome shotgun (WGS) entry which is preliminary data.</text>
</comment>
<dbReference type="Pfam" id="PF01899">
    <property type="entry name" value="MNHE"/>
    <property type="match status" value="1"/>
</dbReference>
<gene>
    <name evidence="8" type="ORF">LA66_04265</name>
</gene>
<evidence type="ECO:0000256" key="6">
    <source>
        <dbReference type="ARBA" id="ARBA00023136"/>
    </source>
</evidence>
<organism evidence="8 9">
    <name type="scientific">Aureimonas altamirensis</name>
    <dbReference type="NCBI Taxonomy" id="370622"/>
    <lineage>
        <taxon>Bacteria</taxon>
        <taxon>Pseudomonadati</taxon>
        <taxon>Pseudomonadota</taxon>
        <taxon>Alphaproteobacteria</taxon>
        <taxon>Hyphomicrobiales</taxon>
        <taxon>Aurantimonadaceae</taxon>
        <taxon>Aureimonas</taxon>
    </lineage>
</organism>
<proteinExistence type="inferred from homology"/>
<dbReference type="PANTHER" id="PTHR34584">
    <property type="entry name" value="NA(+)/H(+) ANTIPORTER SUBUNIT E1"/>
    <property type="match status" value="1"/>
</dbReference>
<evidence type="ECO:0000256" key="5">
    <source>
        <dbReference type="ARBA" id="ARBA00022989"/>
    </source>
</evidence>
<evidence type="ECO:0000256" key="3">
    <source>
        <dbReference type="ARBA" id="ARBA00022475"/>
    </source>
</evidence>
<comment type="similarity">
    <text evidence="2">Belongs to the CPA3 antiporters (TC 2.A.63) subunit E family.</text>
</comment>
<dbReference type="Proteomes" id="UP000030826">
    <property type="component" value="Unassembled WGS sequence"/>
</dbReference>
<feature type="transmembrane region" description="Helical" evidence="7">
    <location>
        <begin position="12"/>
        <end position="39"/>
    </location>
</feature>
<keyword evidence="5 7" id="KW-1133">Transmembrane helix</keyword>
<dbReference type="EMBL" id="JRFJ01000001">
    <property type="protein sequence ID" value="KHJ55848.1"/>
    <property type="molecule type" value="Genomic_DNA"/>
</dbReference>